<dbReference type="SUPFAM" id="SSF53098">
    <property type="entry name" value="Ribonuclease H-like"/>
    <property type="match status" value="1"/>
</dbReference>
<keyword evidence="1" id="KW-0694">RNA-binding</keyword>
<evidence type="ECO:0000313" key="4">
    <source>
        <dbReference type="EMBL" id="MBW0540025.1"/>
    </source>
</evidence>
<dbReference type="InterPro" id="IPR013103">
    <property type="entry name" value="RVT_2"/>
</dbReference>
<dbReference type="GO" id="GO:0015074">
    <property type="term" value="P:DNA integration"/>
    <property type="evidence" value="ECO:0007669"/>
    <property type="project" value="InterPro"/>
</dbReference>
<dbReference type="InterPro" id="IPR043502">
    <property type="entry name" value="DNA/RNA_pol_sf"/>
</dbReference>
<feature type="domain" description="Integrase catalytic" evidence="3">
    <location>
        <begin position="509"/>
        <end position="618"/>
    </location>
</feature>
<dbReference type="EMBL" id="AVOT02044661">
    <property type="protein sequence ID" value="MBW0540025.1"/>
    <property type="molecule type" value="Genomic_DNA"/>
</dbReference>
<dbReference type="InterPro" id="IPR036397">
    <property type="entry name" value="RNaseH_sf"/>
</dbReference>
<dbReference type="SUPFAM" id="SSF56672">
    <property type="entry name" value="DNA/RNA polymerases"/>
    <property type="match status" value="1"/>
</dbReference>
<dbReference type="GO" id="GO:0005634">
    <property type="term" value="C:nucleus"/>
    <property type="evidence" value="ECO:0007669"/>
    <property type="project" value="UniProtKB-ARBA"/>
</dbReference>
<proteinExistence type="predicted"/>
<dbReference type="PANTHER" id="PTHR11439">
    <property type="entry name" value="GAG-POL-RELATED RETROTRANSPOSON"/>
    <property type="match status" value="1"/>
</dbReference>
<feature type="compositionally biased region" description="Polar residues" evidence="2">
    <location>
        <begin position="209"/>
        <end position="226"/>
    </location>
</feature>
<evidence type="ECO:0000259" key="3">
    <source>
        <dbReference type="PROSITE" id="PS50994"/>
    </source>
</evidence>
<dbReference type="AlphaFoldDB" id="A0A9Q3II82"/>
<evidence type="ECO:0000313" key="5">
    <source>
        <dbReference type="Proteomes" id="UP000765509"/>
    </source>
</evidence>
<dbReference type="Pfam" id="PF07727">
    <property type="entry name" value="RVT_2"/>
    <property type="match status" value="1"/>
</dbReference>
<dbReference type="Gene3D" id="3.30.420.10">
    <property type="entry name" value="Ribonuclease H-like superfamily/Ribonuclease H"/>
    <property type="match status" value="2"/>
</dbReference>
<reference evidence="4" key="1">
    <citation type="submission" date="2021-03" db="EMBL/GenBank/DDBJ databases">
        <title>Draft genome sequence of rust myrtle Austropuccinia psidii MF-1, a brazilian biotype.</title>
        <authorList>
            <person name="Quecine M.C."/>
            <person name="Pachon D.M.R."/>
            <person name="Bonatelli M.L."/>
            <person name="Correr F.H."/>
            <person name="Franceschini L.M."/>
            <person name="Leite T.F."/>
            <person name="Margarido G.R.A."/>
            <person name="Almeida C.A."/>
            <person name="Ferrarezi J.A."/>
            <person name="Labate C.A."/>
        </authorList>
    </citation>
    <scope>NUCLEOTIDE SEQUENCE</scope>
    <source>
        <strain evidence="4">MF-1</strain>
    </source>
</reference>
<feature type="region of interest" description="Disordered" evidence="2">
    <location>
        <begin position="208"/>
        <end position="241"/>
    </location>
</feature>
<dbReference type="InterPro" id="IPR025724">
    <property type="entry name" value="GAG-pre-integrase_dom"/>
</dbReference>
<evidence type="ECO:0000256" key="2">
    <source>
        <dbReference type="SAM" id="MobiDB-lite"/>
    </source>
</evidence>
<gene>
    <name evidence="4" type="ORF">O181_079740</name>
</gene>
<dbReference type="Pfam" id="PF13976">
    <property type="entry name" value="gag_pre-integrs"/>
    <property type="match status" value="1"/>
</dbReference>
<accession>A0A9Q3II82</accession>
<dbReference type="PANTHER" id="PTHR11439:SF483">
    <property type="entry name" value="PEPTIDE SYNTHASE GLIP-LIKE, PUTATIVE (AFU_ORTHOLOGUE AFUA_3G12920)-RELATED"/>
    <property type="match status" value="1"/>
</dbReference>
<dbReference type="InterPro" id="IPR012337">
    <property type="entry name" value="RNaseH-like_sf"/>
</dbReference>
<dbReference type="OrthoDB" id="2506833at2759"/>
<dbReference type="Proteomes" id="UP000765509">
    <property type="component" value="Unassembled WGS sequence"/>
</dbReference>
<dbReference type="CDD" id="cd09272">
    <property type="entry name" value="RNase_HI_RT_Ty1"/>
    <property type="match status" value="1"/>
</dbReference>
<organism evidence="4 5">
    <name type="scientific">Austropuccinia psidii MF-1</name>
    <dbReference type="NCBI Taxonomy" id="1389203"/>
    <lineage>
        <taxon>Eukaryota</taxon>
        <taxon>Fungi</taxon>
        <taxon>Dikarya</taxon>
        <taxon>Basidiomycota</taxon>
        <taxon>Pucciniomycotina</taxon>
        <taxon>Pucciniomycetes</taxon>
        <taxon>Pucciniales</taxon>
        <taxon>Sphaerophragmiaceae</taxon>
        <taxon>Austropuccinia</taxon>
    </lineage>
</organism>
<dbReference type="GO" id="GO:0003723">
    <property type="term" value="F:RNA binding"/>
    <property type="evidence" value="ECO:0007669"/>
    <property type="project" value="UniProtKB-KW"/>
</dbReference>
<dbReference type="PROSITE" id="PS50994">
    <property type="entry name" value="INTEGRASE"/>
    <property type="match status" value="1"/>
</dbReference>
<name>A0A9Q3II82_9BASI</name>
<protein>
    <recommendedName>
        <fullName evidence="3">Integrase catalytic domain-containing protein</fullName>
    </recommendedName>
</protein>
<evidence type="ECO:0000256" key="1">
    <source>
        <dbReference type="ARBA" id="ARBA00022884"/>
    </source>
</evidence>
<keyword evidence="5" id="KW-1185">Reference proteome</keyword>
<dbReference type="InterPro" id="IPR001584">
    <property type="entry name" value="Integrase_cat-core"/>
</dbReference>
<feature type="compositionally biased region" description="Basic residues" evidence="2">
    <location>
        <begin position="227"/>
        <end position="241"/>
    </location>
</feature>
<sequence>MSTEVQINIPSKELSDDEVHLKTKMIKLDQSNWVQWSCQMENYLTARRYDDLLMPPSETQKQNAKFKQKNSSAFSLLWGCVSTELEGVLLDNRTSFYDTWESLGRICGKNSIVVICETFFELMSLKYEPETSLQAHIHSFKKIFACYNSITVDKDLGMSISPVMAAAMFIRSLNNDRELTGLIQTLYDIRPFTLSAVINRVAIEHSRRQQPNEQTLFTNPSNQNHRQNLKGKGRKMGKKNVKNQSVSQVNHKTDCNKRFENLENMIAKLQALMKIQSAHMVTEPEKALSSDLDVFVIQEDTIFSIDKGNKIYLDSGAGKSVVNRLSLLTNITPVQQKINTYGNSVAITHQGTLSFKTIIIHPVYFAPNGPVSLLSVSQLLNHGIKPVIKDNVFLLKKGNSILASFKREGNLFASKIQPEKNYMTNTEDKDWHTILGHPSDSYLKHLFKEGKIKGDFKPSNDCEICQKAKIQNRPHNRALPSSTTAFHCLHTDTLEIAPVTEQGIKYVLVIVDDYSRYNRVYLMTNKSQAQGNIMAFVNEIHNKGISLERGPANSPQTNGIAERFNQTLLTKICCLLAQSKIPIWLWNEAANHSSLLLNLPPHKAIGMNSPYEVLSLKNMTLEVPIKLERLMPFGLKTTVHVQKTSSKLSLRGETLRALTFEKHSDSMRFYDENLKNVRVTRNFISPSIPVDKTLRQDIVSLPLPVVRDHVSDRSVMPLEDNIECSNRQASGCTSEVLQSNIKKNYARNGNPTDRILLADVVTYSKAINDPVESKHWEEAMSLEFDSLTSHNTGELVPYPKNGKVIGGMWRLTKKRNEYGEVYRYKARWVVLGNHQEHLLHYFDTWASVGRNESFKVMMSLVVNSNYIPYQFDVKTAFLHGEMDTTVYVKQVKGFETAGKENWVWKLNKSLYGTKQAPRMWQLKLCSTLTKCGMTKAKSDDSLYLNHDKSLILHMHVDDGFLIGKKDSTIKTFLSELSKDFSLKSKVKPTQHLGYKLEWYDNGSVGLSQPDLIKKLIHDNNMDESRSVKTPCNGNLMTEIDDNGEVVAVTPYQQAIGSLNYLAQHTRPDIMFTVNQLSRYSTKPTSKHWTAVKHLLRYLKGTMALVLVFSKAKAGNEATLAGWADADYANDKVDRKSISGYVITFLGNPICWWSKKQSVVAQSTTEAEFIAMNVCVKQLRWTSYLLTDIGYDMEKPVLYNDNSGATTISKQASLNANTKHIEVRFQYVRDLVMKKQLTVVQVGSGDMIADVLTKPLGLQKLTEVYQQLHLKEIRGVL</sequence>
<comment type="caution">
    <text evidence="4">The sequence shown here is derived from an EMBL/GenBank/DDBJ whole genome shotgun (WGS) entry which is preliminary data.</text>
</comment>